<dbReference type="RefSeq" id="WP_258777495.1">
    <property type="nucleotide sequence ID" value="NZ_JANUGP010000004.1"/>
</dbReference>
<sequence>MTAFGWRREGGEWLWRPDIKTQMAEIAGGLYGEERADRQCELEELVDAVRREWAAKLRDAAGNLADPMGRHFYTGTGMLHAADLLDPDKEDPE</sequence>
<gene>
    <name evidence="1" type="ORF">NX794_07765</name>
</gene>
<evidence type="ECO:0000313" key="2">
    <source>
        <dbReference type="Proteomes" id="UP001205612"/>
    </source>
</evidence>
<proteinExistence type="predicted"/>
<name>A0ABT2AXY8_9ACTN</name>
<comment type="caution">
    <text evidence="1">The sequence shown here is derived from an EMBL/GenBank/DDBJ whole genome shotgun (WGS) entry which is preliminary data.</text>
</comment>
<dbReference type="EMBL" id="JANUGP010000004">
    <property type="protein sequence ID" value="MCS0601127.1"/>
    <property type="molecule type" value="Genomic_DNA"/>
</dbReference>
<accession>A0ABT2AXY8</accession>
<keyword evidence="2" id="KW-1185">Reference proteome</keyword>
<reference evidence="1 2" key="1">
    <citation type="submission" date="2022-08" db="EMBL/GenBank/DDBJ databases">
        <authorList>
            <person name="Somphong A."/>
            <person name="Phongsopitanun W."/>
        </authorList>
    </citation>
    <scope>NUCLEOTIDE SEQUENCE [LARGE SCALE GENOMIC DNA]</scope>
    <source>
        <strain evidence="1 2">LP11</strain>
    </source>
</reference>
<dbReference type="Proteomes" id="UP001205612">
    <property type="component" value="Unassembled WGS sequence"/>
</dbReference>
<evidence type="ECO:0000313" key="1">
    <source>
        <dbReference type="EMBL" id="MCS0601127.1"/>
    </source>
</evidence>
<protein>
    <submittedName>
        <fullName evidence="1">Uncharacterized protein</fullName>
    </submittedName>
</protein>
<organism evidence="1 2">
    <name type="scientific">Streptomyces pyxinicus</name>
    <dbReference type="NCBI Taxonomy" id="2970331"/>
    <lineage>
        <taxon>Bacteria</taxon>
        <taxon>Bacillati</taxon>
        <taxon>Actinomycetota</taxon>
        <taxon>Actinomycetes</taxon>
        <taxon>Kitasatosporales</taxon>
        <taxon>Streptomycetaceae</taxon>
        <taxon>Streptomyces</taxon>
    </lineage>
</organism>